<accession>A0ACC1IMK0</accession>
<gene>
    <name evidence="1" type="ORF">LPJ66_003941</name>
</gene>
<dbReference type="EMBL" id="JANBPG010000437">
    <property type="protein sequence ID" value="KAJ1896517.1"/>
    <property type="molecule type" value="Genomic_DNA"/>
</dbReference>
<name>A0ACC1IMK0_9FUNG</name>
<evidence type="ECO:0000313" key="1">
    <source>
        <dbReference type="EMBL" id="KAJ1896517.1"/>
    </source>
</evidence>
<protein>
    <submittedName>
        <fullName evidence="1">Uncharacterized protein</fullName>
    </submittedName>
</protein>
<feature type="non-terminal residue" evidence="1">
    <location>
        <position position="1642"/>
    </location>
</feature>
<organism evidence="1 2">
    <name type="scientific">Kickxella alabastrina</name>
    <dbReference type="NCBI Taxonomy" id="61397"/>
    <lineage>
        <taxon>Eukaryota</taxon>
        <taxon>Fungi</taxon>
        <taxon>Fungi incertae sedis</taxon>
        <taxon>Zoopagomycota</taxon>
        <taxon>Kickxellomycotina</taxon>
        <taxon>Kickxellomycetes</taxon>
        <taxon>Kickxellales</taxon>
        <taxon>Kickxellaceae</taxon>
        <taxon>Kickxella</taxon>
    </lineage>
</organism>
<reference evidence="1" key="1">
    <citation type="submission" date="2022-07" db="EMBL/GenBank/DDBJ databases">
        <title>Phylogenomic reconstructions and comparative analyses of Kickxellomycotina fungi.</title>
        <authorList>
            <person name="Reynolds N.K."/>
            <person name="Stajich J.E."/>
            <person name="Barry K."/>
            <person name="Grigoriev I.V."/>
            <person name="Crous P."/>
            <person name="Smith M.E."/>
        </authorList>
    </citation>
    <scope>NUCLEOTIDE SEQUENCE</scope>
    <source>
        <strain evidence="1">Benny 63K</strain>
    </source>
</reference>
<comment type="caution">
    <text evidence="1">The sequence shown here is derived from an EMBL/GenBank/DDBJ whole genome shotgun (WGS) entry which is preliminary data.</text>
</comment>
<evidence type="ECO:0000313" key="2">
    <source>
        <dbReference type="Proteomes" id="UP001150581"/>
    </source>
</evidence>
<keyword evidence="2" id="KW-1185">Reference proteome</keyword>
<proteinExistence type="predicted"/>
<sequence length="1642" mass="181323">MPVSPSPSSENGNEYEIDRIIGRRITTTKTEYFIFWKGYKVEDCTWEPITSETNCEDALIDFEKRCTNLRFERMANSRLPEVDRFENEGLATLIDVAMEVIPQGESAFHDRVRDFAFVTGEVDDLSPLVADQSAAKETSPYSQRQLATLGWNRCIVAPKLDDANGMATINTSGSLWTRPTIVKIVNSIRDNSGRVYYLSEWSDNELTWEKPSAFDCAMGPLMLYEGTCSANKRKDLVAQFQRAKHEGDLSIMQSPQGKSNLERKPVRSSVPDNKTPAVRAPSDVADITGLTSPLGRLWFDLGTDNLLSSKGVVESNAPASKLSTPESSRPMNTAVSSHSVAFGKRRTMLSASEEEAEDNLNVGGWPSSSESTIDSNSSMDAPEDGETRDVDFEDGGVDDTIMASGNIATSAPASIIAFAPIPARATASSFSAGNVSVPRKRLHSDESRRRGASGVPSLSQAGTYLFVKIDHVAGSKLQSRGLSEFTLKRISSERRRALREINSGKRASRQQPAKTQHQTVRSVSSRFLIDSDEEMLSGRVSSSGNQTPLSYVEESRAAASRQRRNNPALTKIQTDDAKCSHCPSLLPSGSEGISCNGCGLRYHRQCYDRVLSRVGIALSSSDSTMQCALCTTFEECAIEKVLTLRDNTPGGKYSPANVDIAVKWKNKSYRHLSWVPRVWQQAVSPNLMLGTLMVQAKSGLCPPALEDAFDRIYLEPDVVIQTLSCNSSEKKQRKTHIAAAELSGSKGAWDFYINYKSVRVVWKGQSFAEATWEALPSPIDSLQDYTAWLPVCEAWQRAELVSLNKRLQLKSKAVATDGFVAAERQPEYLQGGIMYDYQLEGANFLTYKWNHGEPAILADDPGLGKTIQTIAFLSMVYHSTIPDSLRGIEATKSNRGTFPFLIVVPSTLIDNWMAEFRAWAPFLVVCKLSGQAASREIQLETTLFRKQAQGKLDLRCHVVLASYESIIKRGIPQFTNPSFVWQTIVFDEGHRLKNNQSKTYQELKKFNARQRVVLTGTPLQNDLCELFNLLGFIDPDKSNEMVKIGASFDVTNERSVGLVRDVINPYILRRTRDKIPDLVPPKYELILPVPMSELQCKLYRATLTKNTKLLYDIARALRKNDKNMGAGTGSSISFGGPHASTSALLPPAMAATQSTTVPSTKLRGVASLKNVLMEVRKIVSHPYLISGIEPTFKTTDEATRHLISSCGKLQVLHAMMPELCTRGHRMLIFSQFKDTLIILQDYFDAQGIVYCHIDGDTPQQQRQTRINMFNAPGSTATVFLSTTRTGGLGVNLTTADVVIIFDSDFNPHVDTQAMARAHRIGQQKPVTIFKFVTANSVEERIVMAATKKLALDHLIIQNIGKEKSGLESELPDSLVEQALRHDVSLLFGDSAEATAQASTACYNSEWAKELLDQCEAALEEEVQCRKVELANRQSASMLVSFSRVCTIDMNGNARPIINDLSVATNLDDAVPDADVWSRLLDMSNSDKAMGVSNETNDDNWLRIRKRKVDYVVDDIHEATDDIKAQKTSHTLTYDDSDFVDTPGMDVDEDGDLSDVAADEPKFQSNATLPVSRAGSMANRAKSQARVAPPPGLSVVLITPSELCELASAHADEVIQMYINDSFSRSSQPNSKLDTDIVNAFHK</sequence>
<dbReference type="Proteomes" id="UP001150581">
    <property type="component" value="Unassembled WGS sequence"/>
</dbReference>